<keyword evidence="1" id="KW-1185">Reference proteome</keyword>
<evidence type="ECO:0000313" key="1">
    <source>
        <dbReference type="Proteomes" id="UP000095287"/>
    </source>
</evidence>
<protein>
    <submittedName>
        <fullName evidence="2">Uncharacterized protein</fullName>
    </submittedName>
</protein>
<dbReference type="WBParaSite" id="L893_g14726.t1">
    <property type="protein sequence ID" value="L893_g14726.t1"/>
    <property type="gene ID" value="L893_g14726"/>
</dbReference>
<proteinExistence type="predicted"/>
<dbReference type="AlphaFoldDB" id="A0A1I7YBW6"/>
<dbReference type="Proteomes" id="UP000095287">
    <property type="component" value="Unplaced"/>
</dbReference>
<reference evidence="2" key="1">
    <citation type="submission" date="2016-11" db="UniProtKB">
        <authorList>
            <consortium name="WormBaseParasite"/>
        </authorList>
    </citation>
    <scope>IDENTIFICATION</scope>
</reference>
<name>A0A1I7YBW6_9BILA</name>
<evidence type="ECO:0000313" key="2">
    <source>
        <dbReference type="WBParaSite" id="L893_g14726.t1"/>
    </source>
</evidence>
<accession>A0A1I7YBW6</accession>
<sequence length="98" mass="10942">MTRSRTKAKVGQLRGNGAAYNLSSSSEHGLVSASHCIIHPVARASVVVTVSDWGRLMEENDANDIRTLCGMPYLEMYELEEREKDITKDEVWKSSLKS</sequence>
<organism evidence="1 2">
    <name type="scientific">Steinernema glaseri</name>
    <dbReference type="NCBI Taxonomy" id="37863"/>
    <lineage>
        <taxon>Eukaryota</taxon>
        <taxon>Metazoa</taxon>
        <taxon>Ecdysozoa</taxon>
        <taxon>Nematoda</taxon>
        <taxon>Chromadorea</taxon>
        <taxon>Rhabditida</taxon>
        <taxon>Tylenchina</taxon>
        <taxon>Panagrolaimomorpha</taxon>
        <taxon>Strongyloidoidea</taxon>
        <taxon>Steinernematidae</taxon>
        <taxon>Steinernema</taxon>
    </lineage>
</organism>